<comment type="caution">
    <text evidence="3">The sequence shown here is derived from an EMBL/GenBank/DDBJ whole genome shotgun (WGS) entry which is preliminary data.</text>
</comment>
<accession>A0ABU6PNZ3</accession>
<keyword evidence="4" id="KW-1185">Reference proteome</keyword>
<evidence type="ECO:0000256" key="1">
    <source>
        <dbReference type="SAM" id="Phobius"/>
    </source>
</evidence>
<feature type="transmembrane region" description="Helical" evidence="1">
    <location>
        <begin position="49"/>
        <end position="68"/>
    </location>
</feature>
<feature type="transmembrane region" description="Helical" evidence="1">
    <location>
        <begin position="186"/>
        <end position="208"/>
    </location>
</feature>
<evidence type="ECO:0000313" key="4">
    <source>
        <dbReference type="Proteomes" id="UP001343257"/>
    </source>
</evidence>
<dbReference type="RefSeq" id="WP_328275841.1">
    <property type="nucleotide sequence ID" value="NZ_JARTLD010000009.1"/>
</dbReference>
<feature type="transmembrane region" description="Helical" evidence="1">
    <location>
        <begin position="9"/>
        <end position="33"/>
    </location>
</feature>
<dbReference type="Pfam" id="PF04892">
    <property type="entry name" value="VanZ"/>
    <property type="match status" value="1"/>
</dbReference>
<organism evidence="3 4">
    <name type="scientific">Paenibacillus chibensis</name>
    <dbReference type="NCBI Taxonomy" id="59846"/>
    <lineage>
        <taxon>Bacteria</taxon>
        <taxon>Bacillati</taxon>
        <taxon>Bacillota</taxon>
        <taxon>Bacilli</taxon>
        <taxon>Bacillales</taxon>
        <taxon>Paenibacillaceae</taxon>
        <taxon>Paenibacillus</taxon>
    </lineage>
</organism>
<evidence type="ECO:0000259" key="2">
    <source>
        <dbReference type="Pfam" id="PF04892"/>
    </source>
</evidence>
<keyword evidence="1" id="KW-0472">Membrane</keyword>
<proteinExistence type="predicted"/>
<dbReference type="Proteomes" id="UP001343257">
    <property type="component" value="Unassembled WGS sequence"/>
</dbReference>
<name>A0ABU6PNZ3_9BACL</name>
<reference evidence="3 4" key="1">
    <citation type="submission" date="2023-03" db="EMBL/GenBank/DDBJ databases">
        <title>Bacillus Genome Sequencing.</title>
        <authorList>
            <person name="Dunlap C."/>
        </authorList>
    </citation>
    <scope>NUCLEOTIDE SEQUENCE [LARGE SCALE GENOMIC DNA]</scope>
    <source>
        <strain evidence="3 4">NRS-52</strain>
    </source>
</reference>
<keyword evidence="1" id="KW-1133">Transmembrane helix</keyword>
<feature type="domain" description="VanZ-like" evidence="2">
    <location>
        <begin position="56"/>
        <end position="172"/>
    </location>
</feature>
<sequence>MQMYQNLRYLLLPVIAIIGIEFIGIAICYWLYIQKLKPKGKTPPPVKQLALGAILIGYIVFVLELTMFGRGTSYYLQMDLRPLSGYMEAWHKHSLRDLQNGIFNILMFVPMGVLLPWIHPKFRTFKWLILVTLGATLSIETYQTLSGAGLFEMDDIINNTLGGIIGYQLHRLATSIIRDKRIRLRILLANLAIPFLMVMVLIAANIVYARQEFGNLAINAYAKWNMSGVRVTSALQPGAAPSVAPVYKRILHTDAIQPQLVQTLGLTVQDERKENGEREVLLTDEAGSQYSLCVTFDGNATLHENGAEPEPTFNRTDGRQPTLKQAQTIMSELGILPQKAEAEKGEGGEFHWSLPDTDRISQDYWTGEISLTLKQDGRLSSLSYGLRKHQYVRDVAILTPAEAYERIREGNFPLLKRNALLTHDQLVIHQGDRLDITRIELTHMYDTKGFYQPVYRIYGNFNGDANWFTLIQASK</sequence>
<dbReference type="PANTHER" id="PTHR36834:SF1">
    <property type="entry name" value="INTEGRAL MEMBRANE PROTEIN"/>
    <property type="match status" value="1"/>
</dbReference>
<dbReference type="InterPro" id="IPR053150">
    <property type="entry name" value="Teicoplanin_resist-assoc"/>
</dbReference>
<evidence type="ECO:0000313" key="3">
    <source>
        <dbReference type="EMBL" id="MED5016598.1"/>
    </source>
</evidence>
<gene>
    <name evidence="3" type="ORF">P9847_04680</name>
</gene>
<dbReference type="PANTHER" id="PTHR36834">
    <property type="entry name" value="MEMBRANE PROTEIN-RELATED"/>
    <property type="match status" value="1"/>
</dbReference>
<feature type="transmembrane region" description="Helical" evidence="1">
    <location>
        <begin position="101"/>
        <end position="119"/>
    </location>
</feature>
<keyword evidence="1" id="KW-0812">Transmembrane</keyword>
<dbReference type="EMBL" id="JARTLD010000009">
    <property type="protein sequence ID" value="MED5016598.1"/>
    <property type="molecule type" value="Genomic_DNA"/>
</dbReference>
<feature type="transmembrane region" description="Helical" evidence="1">
    <location>
        <begin position="125"/>
        <end position="145"/>
    </location>
</feature>
<protein>
    <submittedName>
        <fullName evidence="3">VanZ family protein</fullName>
    </submittedName>
</protein>
<dbReference type="InterPro" id="IPR006976">
    <property type="entry name" value="VanZ-like"/>
</dbReference>